<dbReference type="InterPro" id="IPR036844">
    <property type="entry name" value="Hint_dom_sf"/>
</dbReference>
<keyword evidence="4" id="KW-1185">Reference proteome</keyword>
<protein>
    <recommendedName>
        <fullName evidence="2">DOD-type homing endonuclease domain-containing protein</fullName>
    </recommendedName>
</protein>
<proteinExistence type="predicted"/>
<dbReference type="Pfam" id="PF14528">
    <property type="entry name" value="LAGLIDADG_3"/>
    <property type="match status" value="1"/>
</dbReference>
<evidence type="ECO:0000313" key="4">
    <source>
        <dbReference type="Proteomes" id="UP000245876"/>
    </source>
</evidence>
<gene>
    <name evidence="3" type="ORF">DF196_11945</name>
</gene>
<dbReference type="SUPFAM" id="SSF51294">
    <property type="entry name" value="Hedgehog/intein (Hint) domain"/>
    <property type="match status" value="1"/>
</dbReference>
<name>A0A2U2N123_9BIFI</name>
<sequence length="1453" mass="161792">MANTNESTQQTESFISPDTRYGLLRAVTPDRTVWLYAKIPPSAALTDGANNNKRSQVCAQLMAFFDGLAGQVTVSGMKYRYMLKSQYRAFHLLSGAIPVPYQTAPKMRGTDLGNWQNQAYQSQRVQRQFAVIGVPLHTGSLTAGKTRHPRLLERAFTSIDRLAYSIANGQPTFEEYLDDAHTIETIMLNAGLEPFTRMDNNKFNETLSMMKSWWVADNSMSALGVLPENDHIHLFGSVDTAKQAKKFYDDGKPCDDWNLDNEYPATICFARSSDFQGNKVADASNQWIARMLEVAEAGGANTVGVSIRGVVEPAAVTADQIRRNRKTIDETVRDRHRHGREATGDMEEIMDKLEYKRNIYKNENMPPTLIDLSVAACVAGKKKIALDALAAVPGVEFVNMNTANEQLNGFKSMQPCSPIRMTPYELQWSAPCVAGGGVSSMAVAGDKTGALLGFSEANRQPVYIGTTTVQDEDKKPFMVIAGSTGSGKANAISSHLPVPPQSKYPHGQVIRFGDLEKGDFVYGRDGKPAEVKELHPIINKDIYEVTLSDGQKIKASGDHLWTVSSFTDRNKNRSQHHLTAISRYNELTEISEKLQDLSQTYPVDQTMTSKELGEVVKPIIGKWLGKADPERWVRASLHLMDFSGQTEVRDEFKQSSGTAYTHKQNCMRYDPKTALTYLVEHFDYVATHDKRWRKQAQIKADRLRAHLNDEFDRGISDSDIIAMLGDMAPKNHGAFSTMLKKAGFEPISYWDENTRVMPDRSGQRSLITFNVRGALIAISIRLLQRYWDDEPNTDYEEQVVSTREMLAQGITRPASFGGQAEWAIHVPKPVQNRHLALPVDPYLLGAWLADGTIKTGTIASNPYNGDLEYLMKRFEAKGYPCHRLTNIYAFSAQGFITDLKKIGVYDHKFIPEQYFFADIEQRLELVRGLIDQDGSIDNKLGSIEFCQSLDHKEIIRGVIRLLRSLGIVVHEYSQSEAGYTVGDERISTQDRLRITFTTDIPVFALKRKRDKLPTELRETQQWLYIKDIKPIADEPARCITVDSPDHTYLIEDYVPTHNTMTLLSLAFQWMKIDSRSGKGKTPVIFIDPKEDSDFSEPVIARGGTVYSMDSDIANGTFDPLNVLQNPEEAKEMAAIMLSNIFSPGGKDADMEISVTAMLDFGIKAGAKCCGVAIETAYQAFKRGGAEAKVLPPNTEQVRDQVMRLLRSNQFLRIIVGTTQDVKPLKVSQALTLIKAGKRSIVPAEGSEGTVTGRIQRWVLRMTVLGAGAAVRGRDGMVILDEAWVALGADSGTVVQQWGRLARSQRFTPVLASQKVDEFIDAGLTGAISRGLLLSLDDSEADGGSASVAKAALKLFSVDDSDGHIRSRMPLPPVKDNGAPNWSSLQRLKNPNNPKETIRGAVGYFEDNGQLPVPVEIWIPPKLLQEISTTATDVIAREERKKRLMQQQQQEQNR</sequence>
<feature type="domain" description="DOD-type homing endonuclease" evidence="2">
    <location>
        <begin position="843"/>
        <end position="967"/>
    </location>
</feature>
<dbReference type="PROSITE" id="PS50819">
    <property type="entry name" value="INTEIN_ENDONUCLEASE"/>
    <property type="match status" value="1"/>
</dbReference>
<dbReference type="Gene3D" id="3.10.28.10">
    <property type="entry name" value="Homing endonucleases"/>
    <property type="match status" value="1"/>
</dbReference>
<feature type="compositionally biased region" description="Polar residues" evidence="1">
    <location>
        <begin position="1379"/>
        <end position="1392"/>
    </location>
</feature>
<dbReference type="SUPFAM" id="SSF55608">
    <property type="entry name" value="Homing endonucleases"/>
    <property type="match status" value="1"/>
</dbReference>
<feature type="region of interest" description="Disordered" evidence="1">
    <location>
        <begin position="1365"/>
        <end position="1392"/>
    </location>
</feature>
<organism evidence="3 4">
    <name type="scientific">Bifidobacterium callitrichidarum</name>
    <dbReference type="NCBI Taxonomy" id="2052941"/>
    <lineage>
        <taxon>Bacteria</taxon>
        <taxon>Bacillati</taxon>
        <taxon>Actinomycetota</taxon>
        <taxon>Actinomycetes</taxon>
        <taxon>Bifidobacteriales</taxon>
        <taxon>Bifidobacteriaceae</taxon>
        <taxon>Bifidobacterium</taxon>
    </lineage>
</organism>
<dbReference type="Proteomes" id="UP000245876">
    <property type="component" value="Unassembled WGS sequence"/>
</dbReference>
<evidence type="ECO:0000256" key="1">
    <source>
        <dbReference type="SAM" id="MobiDB-lite"/>
    </source>
</evidence>
<accession>A0A2U2N123</accession>
<dbReference type="InterPro" id="IPR004860">
    <property type="entry name" value="LAGLIDADG_dom"/>
</dbReference>
<dbReference type="InterPro" id="IPR027417">
    <property type="entry name" value="P-loop_NTPase"/>
</dbReference>
<dbReference type="OrthoDB" id="5125659at2"/>
<evidence type="ECO:0000313" key="3">
    <source>
        <dbReference type="EMBL" id="PWG62664.1"/>
    </source>
</evidence>
<dbReference type="SUPFAM" id="SSF52540">
    <property type="entry name" value="P-loop containing nucleoside triphosphate hydrolases"/>
    <property type="match status" value="1"/>
</dbReference>
<dbReference type="InterPro" id="IPR004042">
    <property type="entry name" value="Intein_endonuc_central"/>
</dbReference>
<dbReference type="EMBL" id="QFFM01000033">
    <property type="protein sequence ID" value="PWG62664.1"/>
    <property type="molecule type" value="Genomic_DNA"/>
</dbReference>
<dbReference type="GO" id="GO:0004519">
    <property type="term" value="F:endonuclease activity"/>
    <property type="evidence" value="ECO:0007669"/>
    <property type="project" value="InterPro"/>
</dbReference>
<evidence type="ECO:0000259" key="2">
    <source>
        <dbReference type="PROSITE" id="PS50819"/>
    </source>
</evidence>
<comment type="caution">
    <text evidence="3">The sequence shown here is derived from an EMBL/GenBank/DDBJ whole genome shotgun (WGS) entry which is preliminary data.</text>
</comment>
<dbReference type="RefSeq" id="WP_109058030.1">
    <property type="nucleotide sequence ID" value="NZ_QFFM01000033.1"/>
</dbReference>
<reference evidence="3 4" key="1">
    <citation type="journal article" date="2018" name="Int. J. Syst. Evol. Microbiol.">
        <title>Bifidobacterium callitrichidarum sp. nov. from the faeces of the emperor tamarin (Saguinus imperator).</title>
        <authorList>
            <person name="Modesto M."/>
            <person name="Michelini S."/>
            <person name="Sansosti M.C."/>
            <person name="De Filippo C."/>
            <person name="Cavalieri D."/>
            <person name="Qvirist L."/>
            <person name="Andlid T."/>
            <person name="Spiezio C."/>
            <person name="Sandri C."/>
            <person name="Pascarelli S."/>
            <person name="Sgorbati B."/>
            <person name="Mattarelli P."/>
        </authorList>
    </citation>
    <scope>NUCLEOTIDE SEQUENCE [LARGE SCALE GENOMIC DNA]</scope>
    <source>
        <strain evidence="3 4">TRI 5</strain>
    </source>
</reference>
<dbReference type="InterPro" id="IPR027434">
    <property type="entry name" value="Homing_endonucl"/>
</dbReference>